<dbReference type="GO" id="GO:0016740">
    <property type="term" value="F:transferase activity"/>
    <property type="evidence" value="ECO:0007669"/>
    <property type="project" value="UniProtKB-KW"/>
</dbReference>
<name>A0ABM9NK86_9GAMM</name>
<evidence type="ECO:0000313" key="3">
    <source>
        <dbReference type="EMBL" id="CAL1241029.1"/>
    </source>
</evidence>
<reference evidence="3 4" key="1">
    <citation type="submission" date="2024-04" db="EMBL/GenBank/DDBJ databases">
        <authorList>
            <person name="Cremers G."/>
        </authorList>
    </citation>
    <scope>NUCLEOTIDE SEQUENCE [LARGE SCALE GENOMIC DNA]</scope>
    <source>
        <strain evidence="3">MeCH1-AG</strain>
    </source>
</reference>
<dbReference type="PANTHER" id="PTHR12526:SF636">
    <property type="entry name" value="BLL3647 PROTEIN"/>
    <property type="match status" value="1"/>
</dbReference>
<dbReference type="Proteomes" id="UP001497493">
    <property type="component" value="Chromosome"/>
</dbReference>
<dbReference type="Pfam" id="PF13439">
    <property type="entry name" value="Glyco_transf_4"/>
    <property type="match status" value="1"/>
</dbReference>
<dbReference type="InterPro" id="IPR028098">
    <property type="entry name" value="Glyco_trans_4-like_N"/>
</dbReference>
<dbReference type="Gene3D" id="3.40.50.2000">
    <property type="entry name" value="Glycogen Phosphorylase B"/>
    <property type="match status" value="2"/>
</dbReference>
<sequence>MFSPHYRAEPAGRHRPADGPLYFLERQLPGALARESATVWRGFADGNENAGGGPMRVLHVEGGRNLYGGALQVLYLLEGLARRGIDNLLVCRPGSALGRAAASFARVCPLPMAGDLDLPLILRLRRLIRATGPDLVHLHSRIGADILGGIAARLERVPVVHTRRQDNPEHPWVVALKYRLYDRVVAISEGIARVLLAEGLPADKLRCVRSAVDWRRYGEAREDRWFRAEFGLPEGSRVIGVVAQLIARKGHRLLLEAMPALVRRFPELRLILFGQGPLEQAVRADIRRLGLAGHVQLAGFRDDLPRILPCLELLVHPAWMEGLGVALLQAASAGVPIVACAAGGVPEAVRHGVNGLLVPPRDVEALGQAIGRLLEDPAAARRMGEAGRELVRREFSVEAMVEGNLRVYRELLGASRRTGHR</sequence>
<dbReference type="PANTHER" id="PTHR12526">
    <property type="entry name" value="GLYCOSYLTRANSFERASE"/>
    <property type="match status" value="1"/>
</dbReference>
<gene>
    <name evidence="3" type="ORF">MECH1_V1_2253</name>
</gene>
<keyword evidence="3" id="KW-0808">Transferase</keyword>
<keyword evidence="4" id="KW-1185">Reference proteome</keyword>
<evidence type="ECO:0000259" key="2">
    <source>
        <dbReference type="Pfam" id="PF13439"/>
    </source>
</evidence>
<evidence type="ECO:0000313" key="4">
    <source>
        <dbReference type="Proteomes" id="UP001497493"/>
    </source>
</evidence>
<dbReference type="EMBL" id="OZ026884">
    <property type="protein sequence ID" value="CAL1241029.1"/>
    <property type="molecule type" value="Genomic_DNA"/>
</dbReference>
<organism evidence="3 4">
    <name type="scientific">Candidatus Methylocalor cossyra</name>
    <dbReference type="NCBI Taxonomy" id="3108543"/>
    <lineage>
        <taxon>Bacteria</taxon>
        <taxon>Pseudomonadati</taxon>
        <taxon>Pseudomonadota</taxon>
        <taxon>Gammaproteobacteria</taxon>
        <taxon>Methylococcales</taxon>
        <taxon>Methylococcaceae</taxon>
        <taxon>Candidatus Methylocalor</taxon>
    </lineage>
</organism>
<dbReference type="SUPFAM" id="SSF53756">
    <property type="entry name" value="UDP-Glycosyltransferase/glycogen phosphorylase"/>
    <property type="match status" value="1"/>
</dbReference>
<evidence type="ECO:0000259" key="1">
    <source>
        <dbReference type="Pfam" id="PF00534"/>
    </source>
</evidence>
<dbReference type="InterPro" id="IPR001296">
    <property type="entry name" value="Glyco_trans_1"/>
</dbReference>
<proteinExistence type="predicted"/>
<dbReference type="Pfam" id="PF00534">
    <property type="entry name" value="Glycos_transf_1"/>
    <property type="match status" value="1"/>
</dbReference>
<protein>
    <submittedName>
        <fullName evidence="3">Glycosyl transferase, group 1 family protein</fullName>
    </submittedName>
</protein>
<feature type="domain" description="Glycosyltransferase subfamily 4-like N-terminal" evidence="2">
    <location>
        <begin position="68"/>
        <end position="213"/>
    </location>
</feature>
<feature type="domain" description="Glycosyl transferase family 1" evidence="1">
    <location>
        <begin position="227"/>
        <end position="389"/>
    </location>
</feature>
<accession>A0ABM9NK86</accession>